<proteinExistence type="predicted"/>
<gene>
    <name evidence="5" type="ORF">JW744_03145</name>
</gene>
<keyword evidence="2" id="KW-0560">Oxidoreductase</keyword>
<dbReference type="SUPFAM" id="SSF53323">
    <property type="entry name" value="Pyruvate-ferredoxin oxidoreductase, PFOR, domain III"/>
    <property type="match status" value="1"/>
</dbReference>
<keyword evidence="5" id="KW-0670">Pyruvate</keyword>
<evidence type="ECO:0000313" key="5">
    <source>
        <dbReference type="EMBL" id="MBN2067437.1"/>
    </source>
</evidence>
<reference evidence="5" key="1">
    <citation type="submission" date="2021-01" db="EMBL/GenBank/DDBJ databases">
        <title>Active Sulfur Cycling in an Early Earth Analoge.</title>
        <authorList>
            <person name="Hahn C.R."/>
            <person name="Youssef N.H."/>
            <person name="Elshahed M."/>
        </authorList>
    </citation>
    <scope>NUCLEOTIDE SEQUENCE</scope>
    <source>
        <strain evidence="5">Zod_Metabat.1151</strain>
    </source>
</reference>
<dbReference type="InterPro" id="IPR019752">
    <property type="entry name" value="Pyrv/ketoisovalerate_OxRed_cat"/>
</dbReference>
<organism evidence="5 6">
    <name type="scientific">Candidatus Iainarchaeum sp</name>
    <dbReference type="NCBI Taxonomy" id="3101447"/>
    <lineage>
        <taxon>Archaea</taxon>
        <taxon>Candidatus Iainarchaeota</taxon>
        <taxon>Candidatus Iainarchaeia</taxon>
        <taxon>Candidatus Iainarchaeales</taxon>
        <taxon>Candidatus Iainarchaeaceae</taxon>
        <taxon>Candidatus Iainarchaeum</taxon>
    </lineage>
</organism>
<evidence type="ECO:0000313" key="6">
    <source>
        <dbReference type="Proteomes" id="UP000809243"/>
    </source>
</evidence>
<dbReference type="InterPro" id="IPR011894">
    <property type="entry name" value="PorC_KorC"/>
</dbReference>
<accession>A0A938YST9</accession>
<comment type="caution">
    <text evidence="5">The sequence shown here is derived from an EMBL/GenBank/DDBJ whole genome shotgun (WGS) entry which is preliminary data.</text>
</comment>
<comment type="catalytic activity">
    <reaction evidence="3">
        <text>2 oxidized [2Fe-2S]-[ferredoxin] + pyruvate + CoA = 2 reduced [2Fe-2S]-[ferredoxin] + acetyl-CoA + CO2 + H(+)</text>
        <dbReference type="Rhea" id="RHEA:12765"/>
        <dbReference type="Rhea" id="RHEA-COMP:10000"/>
        <dbReference type="Rhea" id="RHEA-COMP:10001"/>
        <dbReference type="ChEBI" id="CHEBI:15361"/>
        <dbReference type="ChEBI" id="CHEBI:15378"/>
        <dbReference type="ChEBI" id="CHEBI:16526"/>
        <dbReference type="ChEBI" id="CHEBI:33737"/>
        <dbReference type="ChEBI" id="CHEBI:33738"/>
        <dbReference type="ChEBI" id="CHEBI:57287"/>
        <dbReference type="ChEBI" id="CHEBI:57288"/>
        <dbReference type="EC" id="1.2.7.1"/>
    </reaction>
</comment>
<protein>
    <recommendedName>
        <fullName evidence="1">pyruvate synthase</fullName>
        <ecNumber evidence="1">1.2.7.1</ecNumber>
    </recommendedName>
</protein>
<dbReference type="AlphaFoldDB" id="A0A938YST9"/>
<dbReference type="Gene3D" id="3.40.920.10">
    <property type="entry name" value="Pyruvate-ferredoxin oxidoreductase, PFOR, domain III"/>
    <property type="match status" value="1"/>
</dbReference>
<evidence type="ECO:0000256" key="2">
    <source>
        <dbReference type="ARBA" id="ARBA00023002"/>
    </source>
</evidence>
<dbReference type="NCBIfam" id="NF006321">
    <property type="entry name" value="PRK08534.1"/>
    <property type="match status" value="1"/>
</dbReference>
<feature type="domain" description="Pyruvate/ketoisovalerate oxidoreductase catalytic" evidence="4">
    <location>
        <begin position="10"/>
        <end position="179"/>
    </location>
</feature>
<dbReference type="NCBIfam" id="TIGR02175">
    <property type="entry name" value="PorC_KorC"/>
    <property type="match status" value="1"/>
</dbReference>
<dbReference type="PANTHER" id="PTHR43366">
    <property type="entry name" value="PYRUVATE SYNTHASE SUBUNIT PORC"/>
    <property type="match status" value="1"/>
</dbReference>
<dbReference type="EMBL" id="JAFGDB010000049">
    <property type="protein sequence ID" value="MBN2067437.1"/>
    <property type="molecule type" value="Genomic_DNA"/>
</dbReference>
<evidence type="ECO:0000256" key="1">
    <source>
        <dbReference type="ARBA" id="ARBA00012822"/>
    </source>
</evidence>
<evidence type="ECO:0000259" key="4">
    <source>
        <dbReference type="Pfam" id="PF01558"/>
    </source>
</evidence>
<dbReference type="Pfam" id="PF01558">
    <property type="entry name" value="POR"/>
    <property type="match status" value="1"/>
</dbReference>
<dbReference type="EC" id="1.2.7.1" evidence="1"/>
<dbReference type="Proteomes" id="UP000809243">
    <property type="component" value="Unassembled WGS sequence"/>
</dbReference>
<dbReference type="InterPro" id="IPR002869">
    <property type="entry name" value="Pyrv_flavodox_OxRed_cen"/>
</dbReference>
<name>A0A938YST9_9ARCH</name>
<sequence length="182" mass="19608">MLEIRLHGRGGQGAVTSSQVLAIAAFKDGKYSQAFPNFGVERTGAPVESYVRIDEKPVTLRQHVYDPDCIIVLDSSLIDAVDVTKGLQKNGMVIVNTDKSANDLKKLKGFKVYTINITKIALDVIGKPFVNIAALGAFCALSRQVSLKALDRAIDELFASRGKAAIAELNKKAAKAVYEAAK</sequence>
<dbReference type="PANTHER" id="PTHR43366:SF1">
    <property type="entry name" value="PYRUVATE SYNTHASE SUBUNIT PORC"/>
    <property type="match status" value="1"/>
</dbReference>
<dbReference type="GO" id="GO:0019164">
    <property type="term" value="F:pyruvate synthase activity"/>
    <property type="evidence" value="ECO:0007669"/>
    <property type="project" value="UniProtKB-EC"/>
</dbReference>
<dbReference type="InterPro" id="IPR051626">
    <property type="entry name" value="Oxidoreductase_gamma_subunit"/>
</dbReference>
<evidence type="ECO:0000256" key="3">
    <source>
        <dbReference type="ARBA" id="ARBA00049357"/>
    </source>
</evidence>